<dbReference type="Ensembl" id="ENSHCOT00000025498.1">
    <property type="protein sequence ID" value="ENSHCOP00000022878.1"/>
    <property type="gene ID" value="ENSHCOG00000010923.1"/>
</dbReference>
<evidence type="ECO:0000256" key="5">
    <source>
        <dbReference type="ARBA" id="ARBA00022692"/>
    </source>
</evidence>
<keyword evidence="4" id="KW-1017">Isopeptide bond</keyword>
<proteinExistence type="inferred from homology"/>
<dbReference type="RefSeq" id="XP_019719242.1">
    <property type="nucleotide sequence ID" value="XM_019863683.1"/>
</dbReference>
<evidence type="ECO:0000256" key="10">
    <source>
        <dbReference type="ARBA" id="ARBA00023128"/>
    </source>
</evidence>
<evidence type="ECO:0000256" key="6">
    <source>
        <dbReference type="ARBA" id="ARBA00022787"/>
    </source>
</evidence>
<dbReference type="STRING" id="109280.ENSHCOP00000022878"/>
<comment type="subcellular location">
    <subcellularLocation>
        <location evidence="1 14">Mitochondrion outer membrane</location>
    </subcellularLocation>
</comment>
<keyword evidence="7" id="KW-0832">Ubl conjugation</keyword>
<comment type="similarity">
    <text evidence="2 14">Belongs to the metaxin family.</text>
</comment>
<dbReference type="Gene3D" id="1.20.1050.10">
    <property type="match status" value="1"/>
</dbReference>
<name>A0A3Q2Z9U0_HIPCM</name>
<dbReference type="InterPro" id="IPR036282">
    <property type="entry name" value="Glutathione-S-Trfase_C_sf"/>
</dbReference>
<evidence type="ECO:0000256" key="7">
    <source>
        <dbReference type="ARBA" id="ARBA00022843"/>
    </source>
</evidence>
<dbReference type="GeneTree" id="ENSGT00950000182919"/>
<keyword evidence="8" id="KW-0653">Protein transport</keyword>
<comment type="subunit">
    <text evidence="13">Interacts with MTX2/metaxin-2. Associates with the mitochondrial contact site and cristae organizing system (MICOS) complex, composed of at least MICOS10/MIC10, CHCHD3/MIC19, CHCHD6/MIC25, APOOL/MIC27, IMMT/MIC60, APOO/MIC23/MIC26 and QIL1/MIC13. This complex was also known under the names MINOS or MitOS complex. The MICOS complex associates with mitochondrial outer membrane proteins SAMM50, MTX1 and MTX2 (together described as components of the mitochondrial outer membrane sorting assembly machinery (SAM) complex) and DNAJC11, mitochondrial inner membrane protein TMEM11 and with HSPA9. The MICOS and SAM complexes together with DNAJC11 are part of a large protein complex spanning both membranes termed the mitochondrial intermembrane space bridging (MIB) complex. Interacts with ARMC1.</text>
</comment>
<dbReference type="AlphaFoldDB" id="A0A3Q2Z9U0"/>
<dbReference type="GO" id="GO:0001401">
    <property type="term" value="C:SAM complex"/>
    <property type="evidence" value="ECO:0007669"/>
    <property type="project" value="InterPro"/>
</dbReference>
<keyword evidence="18" id="KW-1185">Reference proteome</keyword>
<evidence type="ECO:0000256" key="12">
    <source>
        <dbReference type="ARBA" id="ARBA00037753"/>
    </source>
</evidence>
<dbReference type="InterPro" id="IPR017410">
    <property type="entry name" value="Metaxin1/3"/>
</dbReference>
<evidence type="ECO:0000256" key="8">
    <source>
        <dbReference type="ARBA" id="ARBA00022927"/>
    </source>
</evidence>
<dbReference type="PANTHER" id="PTHR12289">
    <property type="entry name" value="METAXIN RELATED"/>
    <property type="match status" value="1"/>
</dbReference>
<sequence>MAAPDELFVWEGDWGLPSVNSDCLVLLAYAQFSGAPLKVHKVCNPWRCPGGAIPALRTAHKEALWRPSDIIIHLRKQKYNADFDLSAKEAADSLAFIALIQQKLTPAVLYALWVEPKNYVEVTRRWYAEHMSFPLSLFLPGRMQRHQLDTLRLLRGDASLEASEELEKELYGDATDCMDLLAQRLGTQKFFFGDSPSSLDAFVFGWLAPILKCKLPNGKLQQHLKSLDNLHAFCANILLIYFPNNSAPRSGRSDECRDPEHVPNRRTKQFLSALAALGAMLSYALLTGMVSVQHGHKGAVEHSGLSHPHQDDDEDD</sequence>
<keyword evidence="5" id="KW-0812">Transmembrane</keyword>
<keyword evidence="11" id="KW-0472">Membrane</keyword>
<dbReference type="GeneID" id="109512152"/>
<keyword evidence="9" id="KW-1133">Transmembrane helix</keyword>
<evidence type="ECO:0000256" key="13">
    <source>
        <dbReference type="ARBA" id="ARBA00046575"/>
    </source>
</evidence>
<dbReference type="SFLD" id="SFLDS00019">
    <property type="entry name" value="Glutathione_Transferase_(cytos"/>
    <property type="match status" value="1"/>
</dbReference>
<evidence type="ECO:0000256" key="9">
    <source>
        <dbReference type="ARBA" id="ARBA00022989"/>
    </source>
</evidence>
<keyword evidence="10" id="KW-0496">Mitochondrion</keyword>
<protein>
    <recommendedName>
        <fullName evidence="14">Metaxin</fullName>
    </recommendedName>
</protein>
<evidence type="ECO:0000259" key="16">
    <source>
        <dbReference type="Pfam" id="PF17171"/>
    </source>
</evidence>
<feature type="domain" description="Mitochondrial outer membrane transport complex Sam37/metaxin N-terminal" evidence="15">
    <location>
        <begin position="23"/>
        <end position="144"/>
    </location>
</feature>
<organism evidence="17 18">
    <name type="scientific">Hippocampus comes</name>
    <name type="common">Tiger tail seahorse</name>
    <dbReference type="NCBI Taxonomy" id="109280"/>
    <lineage>
        <taxon>Eukaryota</taxon>
        <taxon>Metazoa</taxon>
        <taxon>Chordata</taxon>
        <taxon>Craniata</taxon>
        <taxon>Vertebrata</taxon>
        <taxon>Euteleostomi</taxon>
        <taxon>Actinopterygii</taxon>
        <taxon>Neopterygii</taxon>
        <taxon>Teleostei</taxon>
        <taxon>Neoteleostei</taxon>
        <taxon>Acanthomorphata</taxon>
        <taxon>Syngnathiaria</taxon>
        <taxon>Syngnathiformes</taxon>
        <taxon>Syngnathoidei</taxon>
        <taxon>Syngnathidae</taxon>
        <taxon>Hippocampus</taxon>
    </lineage>
</organism>
<keyword evidence="6 14" id="KW-1000">Mitochondrion outer membrane</keyword>
<comment type="function">
    <text evidence="12">Involved in transport of proteins into the mitochondrion. Essential for embryonic development.</text>
</comment>
<evidence type="ECO:0000256" key="4">
    <source>
        <dbReference type="ARBA" id="ARBA00022499"/>
    </source>
</evidence>
<dbReference type="InterPro" id="IPR040079">
    <property type="entry name" value="Glutathione_S-Trfase"/>
</dbReference>
<dbReference type="OMA" id="PIPFNFY"/>
<dbReference type="Pfam" id="PF17171">
    <property type="entry name" value="GST_C_6"/>
    <property type="match status" value="1"/>
</dbReference>
<dbReference type="PANTHER" id="PTHR12289:SF34">
    <property type="entry name" value="METAXIN-1"/>
    <property type="match status" value="1"/>
</dbReference>
<dbReference type="Proteomes" id="UP000264820">
    <property type="component" value="Unplaced"/>
</dbReference>
<dbReference type="KEGG" id="hcq:109512152"/>
<evidence type="ECO:0000256" key="14">
    <source>
        <dbReference type="PIRNR" id="PIRNR038150"/>
    </source>
</evidence>
<dbReference type="GO" id="GO:0015031">
    <property type="term" value="P:protein transport"/>
    <property type="evidence" value="ECO:0007669"/>
    <property type="project" value="UniProtKB-KW"/>
</dbReference>
<dbReference type="InterPro" id="IPR050931">
    <property type="entry name" value="Mito_Protein_Transport_Metaxin"/>
</dbReference>
<reference evidence="17" key="1">
    <citation type="submission" date="2025-08" db="UniProtKB">
        <authorList>
            <consortium name="Ensembl"/>
        </authorList>
    </citation>
    <scope>IDENTIFICATION</scope>
</reference>
<dbReference type="PIRSF" id="PIRSF038150">
    <property type="entry name" value="Metaxin"/>
    <property type="match status" value="1"/>
</dbReference>
<feature type="domain" description="Metaxin glutathione S-transferase" evidence="16">
    <location>
        <begin position="174"/>
        <end position="237"/>
    </location>
</feature>
<dbReference type="SFLD" id="SFLDG01180">
    <property type="entry name" value="SUF1"/>
    <property type="match status" value="1"/>
</dbReference>
<evidence type="ECO:0000256" key="1">
    <source>
        <dbReference type="ARBA" id="ARBA00004294"/>
    </source>
</evidence>
<keyword evidence="3" id="KW-0813">Transport</keyword>
<evidence type="ECO:0000256" key="3">
    <source>
        <dbReference type="ARBA" id="ARBA00022448"/>
    </source>
</evidence>
<evidence type="ECO:0000256" key="11">
    <source>
        <dbReference type="ARBA" id="ARBA00023136"/>
    </source>
</evidence>
<dbReference type="CDD" id="cd03078">
    <property type="entry name" value="GST_N_Metaxin1_like"/>
    <property type="match status" value="1"/>
</dbReference>
<evidence type="ECO:0000256" key="2">
    <source>
        <dbReference type="ARBA" id="ARBA00009170"/>
    </source>
</evidence>
<dbReference type="InterPro" id="IPR033468">
    <property type="entry name" value="Metaxin_GST"/>
</dbReference>
<dbReference type="GO" id="GO:0007005">
    <property type="term" value="P:mitochondrion organization"/>
    <property type="evidence" value="ECO:0007669"/>
    <property type="project" value="InterPro"/>
</dbReference>
<reference evidence="17" key="2">
    <citation type="submission" date="2025-09" db="UniProtKB">
        <authorList>
            <consortium name="Ensembl"/>
        </authorList>
    </citation>
    <scope>IDENTIFICATION</scope>
</reference>
<dbReference type="Pfam" id="PF10568">
    <property type="entry name" value="Tom37"/>
    <property type="match status" value="1"/>
</dbReference>
<evidence type="ECO:0000313" key="18">
    <source>
        <dbReference type="Proteomes" id="UP000264820"/>
    </source>
</evidence>
<dbReference type="OrthoDB" id="5835136at2759"/>
<dbReference type="SUPFAM" id="SSF47616">
    <property type="entry name" value="GST C-terminal domain-like"/>
    <property type="match status" value="1"/>
</dbReference>
<accession>A0A3Q2Z9U0</accession>
<dbReference type="CDD" id="cd03212">
    <property type="entry name" value="GST_C_Metaxin1_3"/>
    <property type="match status" value="1"/>
</dbReference>
<evidence type="ECO:0000313" key="17">
    <source>
        <dbReference type="Ensembl" id="ENSHCOP00000022878.1"/>
    </source>
</evidence>
<evidence type="ECO:0000259" key="15">
    <source>
        <dbReference type="Pfam" id="PF10568"/>
    </source>
</evidence>
<dbReference type="InterPro" id="IPR019564">
    <property type="entry name" value="Sam37/metaxin_N"/>
</dbReference>